<protein>
    <recommendedName>
        <fullName evidence="9">ATPase AAA-type core domain-containing protein</fullName>
    </recommendedName>
</protein>
<evidence type="ECO:0000256" key="3">
    <source>
        <dbReference type="ARBA" id="ARBA00022701"/>
    </source>
</evidence>
<evidence type="ECO:0000256" key="7">
    <source>
        <dbReference type="ARBA" id="ARBA00023235"/>
    </source>
</evidence>
<keyword evidence="6" id="KW-0206">Cytoskeleton</keyword>
<feature type="compositionally biased region" description="Basic and acidic residues" evidence="8">
    <location>
        <begin position="1"/>
        <end position="14"/>
    </location>
</feature>
<gene>
    <name evidence="10" type="ORF">LR48_Vigan45s003400</name>
</gene>
<keyword evidence="5" id="KW-0067">ATP-binding</keyword>
<proteinExistence type="predicted"/>
<dbReference type="GO" id="GO:0016853">
    <property type="term" value="F:isomerase activity"/>
    <property type="evidence" value="ECO:0007669"/>
    <property type="project" value="UniProtKB-KW"/>
</dbReference>
<dbReference type="InterPro" id="IPR050304">
    <property type="entry name" value="MT-severing_AAA_ATPase"/>
</dbReference>
<keyword evidence="7" id="KW-0413">Isomerase</keyword>
<comment type="subcellular location">
    <subcellularLocation>
        <location evidence="1">Cytoplasm</location>
        <location evidence="1">Cytoskeleton</location>
        <location evidence="1">Spindle</location>
    </subcellularLocation>
</comment>
<dbReference type="SUPFAM" id="SSF52540">
    <property type="entry name" value="P-loop containing nucleoside triphosphate hydrolases"/>
    <property type="match status" value="1"/>
</dbReference>
<evidence type="ECO:0000256" key="5">
    <source>
        <dbReference type="ARBA" id="ARBA00022840"/>
    </source>
</evidence>
<evidence type="ECO:0000256" key="1">
    <source>
        <dbReference type="ARBA" id="ARBA00004186"/>
    </source>
</evidence>
<dbReference type="GO" id="GO:0016887">
    <property type="term" value="F:ATP hydrolysis activity"/>
    <property type="evidence" value="ECO:0007669"/>
    <property type="project" value="InterPro"/>
</dbReference>
<evidence type="ECO:0000256" key="2">
    <source>
        <dbReference type="ARBA" id="ARBA00022490"/>
    </source>
</evidence>
<dbReference type="PANTHER" id="PTHR23074">
    <property type="entry name" value="AAA DOMAIN-CONTAINING"/>
    <property type="match status" value="1"/>
</dbReference>
<dbReference type="InterPro" id="IPR003959">
    <property type="entry name" value="ATPase_AAA_core"/>
</dbReference>
<dbReference type="STRING" id="3914.A0A0L9T394"/>
<organism evidence="10 11">
    <name type="scientific">Phaseolus angularis</name>
    <name type="common">Azuki bean</name>
    <name type="synonym">Vigna angularis</name>
    <dbReference type="NCBI Taxonomy" id="3914"/>
    <lineage>
        <taxon>Eukaryota</taxon>
        <taxon>Viridiplantae</taxon>
        <taxon>Streptophyta</taxon>
        <taxon>Embryophyta</taxon>
        <taxon>Tracheophyta</taxon>
        <taxon>Spermatophyta</taxon>
        <taxon>Magnoliopsida</taxon>
        <taxon>eudicotyledons</taxon>
        <taxon>Gunneridae</taxon>
        <taxon>Pentapetalae</taxon>
        <taxon>rosids</taxon>
        <taxon>fabids</taxon>
        <taxon>Fabales</taxon>
        <taxon>Fabaceae</taxon>
        <taxon>Papilionoideae</taxon>
        <taxon>50 kb inversion clade</taxon>
        <taxon>NPAAA clade</taxon>
        <taxon>indigoferoid/millettioid clade</taxon>
        <taxon>Phaseoleae</taxon>
        <taxon>Vigna</taxon>
    </lineage>
</organism>
<dbReference type="Gramene" id="KOM25032">
    <property type="protein sequence ID" value="KOM25032"/>
    <property type="gene ID" value="LR48_Vigan45s003400"/>
</dbReference>
<evidence type="ECO:0000256" key="6">
    <source>
        <dbReference type="ARBA" id="ARBA00023212"/>
    </source>
</evidence>
<dbReference type="GO" id="GO:0005819">
    <property type="term" value="C:spindle"/>
    <property type="evidence" value="ECO:0007669"/>
    <property type="project" value="UniProtKB-SubCell"/>
</dbReference>
<keyword evidence="2" id="KW-0963">Cytoplasm</keyword>
<dbReference type="Gene3D" id="3.40.50.300">
    <property type="entry name" value="P-loop containing nucleotide triphosphate hydrolases"/>
    <property type="match status" value="1"/>
</dbReference>
<reference evidence="11" key="1">
    <citation type="journal article" date="2015" name="Proc. Natl. Acad. Sci. U.S.A.">
        <title>Genome sequencing of adzuki bean (Vigna angularis) provides insight into high starch and low fat accumulation and domestication.</title>
        <authorList>
            <person name="Yang K."/>
            <person name="Tian Z."/>
            <person name="Chen C."/>
            <person name="Luo L."/>
            <person name="Zhao B."/>
            <person name="Wang Z."/>
            <person name="Yu L."/>
            <person name="Li Y."/>
            <person name="Sun Y."/>
            <person name="Li W."/>
            <person name="Chen Y."/>
            <person name="Li Y."/>
            <person name="Zhang Y."/>
            <person name="Ai D."/>
            <person name="Zhao J."/>
            <person name="Shang C."/>
            <person name="Ma Y."/>
            <person name="Wu B."/>
            <person name="Wang M."/>
            <person name="Gao L."/>
            <person name="Sun D."/>
            <person name="Zhang P."/>
            <person name="Guo F."/>
            <person name="Wang W."/>
            <person name="Li Y."/>
            <person name="Wang J."/>
            <person name="Varshney R.K."/>
            <person name="Wang J."/>
            <person name="Ling H.Q."/>
            <person name="Wan P."/>
        </authorList>
    </citation>
    <scope>NUCLEOTIDE SEQUENCE</scope>
    <source>
        <strain evidence="11">cv. Jingnong 6</strain>
    </source>
</reference>
<dbReference type="Pfam" id="PF00004">
    <property type="entry name" value="AAA"/>
    <property type="match status" value="1"/>
</dbReference>
<evidence type="ECO:0000259" key="9">
    <source>
        <dbReference type="Pfam" id="PF00004"/>
    </source>
</evidence>
<keyword evidence="4" id="KW-0547">Nucleotide-binding</keyword>
<feature type="region of interest" description="Disordered" evidence="8">
    <location>
        <begin position="67"/>
        <end position="92"/>
    </location>
</feature>
<dbReference type="GO" id="GO:0005874">
    <property type="term" value="C:microtubule"/>
    <property type="evidence" value="ECO:0007669"/>
    <property type="project" value="UniProtKB-KW"/>
</dbReference>
<feature type="domain" description="ATPase AAA-type core" evidence="9">
    <location>
        <begin position="109"/>
        <end position="148"/>
    </location>
</feature>
<dbReference type="InterPro" id="IPR027417">
    <property type="entry name" value="P-loop_NTPase"/>
</dbReference>
<dbReference type="GO" id="GO:0005524">
    <property type="term" value="F:ATP binding"/>
    <property type="evidence" value="ECO:0007669"/>
    <property type="project" value="UniProtKB-KW"/>
</dbReference>
<dbReference type="EMBL" id="KQ258251">
    <property type="protein sequence ID" value="KOM25032.1"/>
    <property type="molecule type" value="Genomic_DNA"/>
</dbReference>
<sequence>MDSHSSTKPKERSPRALGPKPSVTGVQPFGLTDSQPFGAPPTRSYDLPTFRSFRPICLACYDLVSSKRRDQERQRRNGEWRTEPDHEPGERRARTRYFTGLLSAPWKGILLFGPPGTGKTMLAKAVATECKNTFFNISASSVVSKWRGMFLNFLPLLF</sequence>
<dbReference type="PANTHER" id="PTHR23074:SF78">
    <property type="entry name" value="KATANIN P60 ATPASE-CONTAINING SUBUNIT A-LIKE 2"/>
    <property type="match status" value="1"/>
</dbReference>
<evidence type="ECO:0000313" key="10">
    <source>
        <dbReference type="EMBL" id="KOM25032.1"/>
    </source>
</evidence>
<evidence type="ECO:0000256" key="4">
    <source>
        <dbReference type="ARBA" id="ARBA00022741"/>
    </source>
</evidence>
<dbReference type="Proteomes" id="UP000053144">
    <property type="component" value="Unassembled WGS sequence"/>
</dbReference>
<evidence type="ECO:0000313" key="11">
    <source>
        <dbReference type="Proteomes" id="UP000053144"/>
    </source>
</evidence>
<keyword evidence="3" id="KW-0493">Microtubule</keyword>
<accession>A0A0L9T394</accession>
<dbReference type="AlphaFoldDB" id="A0A0L9T394"/>
<feature type="region of interest" description="Disordered" evidence="8">
    <location>
        <begin position="1"/>
        <end position="43"/>
    </location>
</feature>
<name>A0A0L9T394_PHAAN</name>
<evidence type="ECO:0000256" key="8">
    <source>
        <dbReference type="SAM" id="MobiDB-lite"/>
    </source>
</evidence>